<evidence type="ECO:0000256" key="9">
    <source>
        <dbReference type="PIRSR" id="PIRSR006431-1"/>
    </source>
</evidence>
<evidence type="ECO:0000256" key="5">
    <source>
        <dbReference type="ARBA" id="ARBA00022490"/>
    </source>
</evidence>
<comment type="catalytic activity">
    <reaction evidence="1 8 10">
        <text>Release of N-terminal proline from a peptide.</text>
        <dbReference type="EC" id="3.4.11.5"/>
    </reaction>
</comment>
<evidence type="ECO:0000313" key="13">
    <source>
        <dbReference type="Proteomes" id="UP001165079"/>
    </source>
</evidence>
<evidence type="ECO:0000256" key="2">
    <source>
        <dbReference type="ARBA" id="ARBA00004496"/>
    </source>
</evidence>
<comment type="caution">
    <text evidence="12">The sequence shown here is derived from an EMBL/GenBank/DDBJ whole genome shotgun (WGS) entry which is preliminary data.</text>
</comment>
<dbReference type="PANTHER" id="PTHR43722:SF1">
    <property type="entry name" value="PROLINE IMINOPEPTIDASE"/>
    <property type="match status" value="1"/>
</dbReference>
<dbReference type="InterPro" id="IPR005944">
    <property type="entry name" value="Pro_iminopeptidase"/>
</dbReference>
<dbReference type="EC" id="3.4.11.5" evidence="8 10"/>
<proteinExistence type="inferred from homology"/>
<dbReference type="RefSeq" id="WP_285664973.1">
    <property type="nucleotide sequence ID" value="NZ_BSTX01000003.1"/>
</dbReference>
<dbReference type="EMBL" id="BSTX01000003">
    <property type="protein sequence ID" value="GLZ79832.1"/>
    <property type="molecule type" value="Genomic_DNA"/>
</dbReference>
<evidence type="ECO:0000256" key="8">
    <source>
        <dbReference type="PIRNR" id="PIRNR006431"/>
    </source>
</evidence>
<feature type="active site" description="Nucleophile" evidence="9">
    <location>
        <position position="114"/>
    </location>
</feature>
<protein>
    <recommendedName>
        <fullName evidence="8 10">Proline iminopeptidase</fullName>
        <shortName evidence="8">PIP</shortName>
        <ecNumber evidence="8 10">3.4.11.5</ecNumber>
    </recommendedName>
    <alternativeName>
        <fullName evidence="8">Prolyl aminopeptidase</fullName>
    </alternativeName>
</protein>
<comment type="similarity">
    <text evidence="3 8 10">Belongs to the peptidase S33 family.</text>
</comment>
<dbReference type="NCBIfam" id="TIGR01249">
    <property type="entry name" value="pro_imino_pep_1"/>
    <property type="match status" value="1"/>
</dbReference>
<gene>
    <name evidence="12" type="primary">pip</name>
    <name evidence="12" type="ORF">Afil01_46390</name>
</gene>
<feature type="domain" description="AB hydrolase-1" evidence="11">
    <location>
        <begin position="37"/>
        <end position="300"/>
    </location>
</feature>
<evidence type="ECO:0000256" key="1">
    <source>
        <dbReference type="ARBA" id="ARBA00001585"/>
    </source>
</evidence>
<keyword evidence="7 8" id="KW-0378">Hydrolase</keyword>
<dbReference type="PRINTS" id="PR00793">
    <property type="entry name" value="PROAMNOPTASE"/>
</dbReference>
<feature type="active site" evidence="9">
    <location>
        <position position="269"/>
    </location>
</feature>
<dbReference type="AlphaFoldDB" id="A0A9W6SQ53"/>
<evidence type="ECO:0000256" key="10">
    <source>
        <dbReference type="RuleBase" id="RU003421"/>
    </source>
</evidence>
<dbReference type="PANTHER" id="PTHR43722">
    <property type="entry name" value="PROLINE IMINOPEPTIDASE"/>
    <property type="match status" value="1"/>
</dbReference>
<keyword evidence="13" id="KW-1185">Reference proteome</keyword>
<dbReference type="InterPro" id="IPR029058">
    <property type="entry name" value="AB_hydrolase_fold"/>
</dbReference>
<keyword evidence="6 8" id="KW-0645">Protease</keyword>
<comment type="subcellular location">
    <subcellularLocation>
        <location evidence="2 8">Cytoplasm</location>
    </subcellularLocation>
</comment>
<name>A0A9W6SQ53_9ACTN</name>
<dbReference type="GO" id="GO:0005737">
    <property type="term" value="C:cytoplasm"/>
    <property type="evidence" value="ECO:0007669"/>
    <property type="project" value="UniProtKB-SubCell"/>
</dbReference>
<evidence type="ECO:0000256" key="6">
    <source>
        <dbReference type="ARBA" id="ARBA00022670"/>
    </source>
</evidence>
<reference evidence="12" key="1">
    <citation type="submission" date="2023-03" db="EMBL/GenBank/DDBJ databases">
        <title>Actinorhabdospora filicis NBRC 111898.</title>
        <authorList>
            <person name="Ichikawa N."/>
            <person name="Sato H."/>
            <person name="Tonouchi N."/>
        </authorList>
    </citation>
    <scope>NUCLEOTIDE SEQUENCE</scope>
    <source>
        <strain evidence="12">NBRC 111898</strain>
    </source>
</reference>
<evidence type="ECO:0000313" key="12">
    <source>
        <dbReference type="EMBL" id="GLZ79832.1"/>
    </source>
</evidence>
<evidence type="ECO:0000259" key="11">
    <source>
        <dbReference type="Pfam" id="PF00561"/>
    </source>
</evidence>
<dbReference type="PIRSF" id="PIRSF006431">
    <property type="entry name" value="Pept_S33"/>
    <property type="match status" value="1"/>
</dbReference>
<evidence type="ECO:0000256" key="3">
    <source>
        <dbReference type="ARBA" id="ARBA00010088"/>
    </source>
</evidence>
<dbReference type="Proteomes" id="UP001165079">
    <property type="component" value="Unassembled WGS sequence"/>
</dbReference>
<keyword evidence="4 8" id="KW-0031">Aminopeptidase</keyword>
<dbReference type="Gene3D" id="3.40.50.1820">
    <property type="entry name" value="alpha/beta hydrolase"/>
    <property type="match status" value="1"/>
</dbReference>
<evidence type="ECO:0000256" key="4">
    <source>
        <dbReference type="ARBA" id="ARBA00022438"/>
    </source>
</evidence>
<evidence type="ECO:0000256" key="7">
    <source>
        <dbReference type="ARBA" id="ARBA00022801"/>
    </source>
</evidence>
<dbReference type="GO" id="GO:0004177">
    <property type="term" value="F:aminopeptidase activity"/>
    <property type="evidence" value="ECO:0007669"/>
    <property type="project" value="UniProtKB-UniRule"/>
</dbReference>
<accession>A0A9W6SQ53</accession>
<dbReference type="GO" id="GO:0006508">
    <property type="term" value="P:proteolysis"/>
    <property type="evidence" value="ECO:0007669"/>
    <property type="project" value="UniProtKB-KW"/>
</dbReference>
<feature type="active site" description="Proton donor" evidence="9">
    <location>
        <position position="297"/>
    </location>
</feature>
<dbReference type="Pfam" id="PF00561">
    <property type="entry name" value="Abhydrolase_1"/>
    <property type="match status" value="1"/>
</dbReference>
<dbReference type="InterPro" id="IPR000073">
    <property type="entry name" value="AB_hydrolase_1"/>
</dbReference>
<dbReference type="InterPro" id="IPR002410">
    <property type="entry name" value="Peptidase_S33"/>
</dbReference>
<keyword evidence="5 8" id="KW-0963">Cytoplasm</keyword>
<sequence>MSRYPEIEPYETGVLDVGDGNRVRWEVSGNPAGKPAVVFHGGPGSGATPGWRRYFDPARYRIVLFDQRGSGGSTPDAGLVTTDLSVNTTAHLIADAERLREHLGVERWLIMGASWGATLGQAYAQAHPSRVSEAVLFSVTQTTRREVDWVTGDMRRVFPAEWERFRAAVPAPMRDMRLVDAYAELLADHDERVREEAARAWCAWEDTHVATVPGYEPDERYLDPVFRMRFARLVTHYWRHSAWYADGELMAGAAALGDIPAVLIHGRLDVSGPIDIAHDLAHAWPGAELVVVEDAGHGAYPGTVESVLAATDRFAANG</sequence>
<dbReference type="SUPFAM" id="SSF53474">
    <property type="entry name" value="alpha/beta-Hydrolases"/>
    <property type="match status" value="1"/>
</dbReference>
<organism evidence="12 13">
    <name type="scientific">Actinorhabdospora filicis</name>
    <dbReference type="NCBI Taxonomy" id="1785913"/>
    <lineage>
        <taxon>Bacteria</taxon>
        <taxon>Bacillati</taxon>
        <taxon>Actinomycetota</taxon>
        <taxon>Actinomycetes</taxon>
        <taxon>Micromonosporales</taxon>
        <taxon>Micromonosporaceae</taxon>
        <taxon>Actinorhabdospora</taxon>
    </lineage>
</organism>